<reference evidence="1" key="2">
    <citation type="journal article" date="2023" name="Science">
        <title>Genomic signatures of disease resistance in endangered staghorn corals.</title>
        <authorList>
            <person name="Vollmer S.V."/>
            <person name="Selwyn J.D."/>
            <person name="Despard B.A."/>
            <person name="Roesel C.L."/>
        </authorList>
    </citation>
    <scope>NUCLEOTIDE SEQUENCE</scope>
    <source>
        <strain evidence="1">K2</strain>
    </source>
</reference>
<sequence length="92" mass="10294">MMSIYTRVKSYALRTGPYLYDMRFLLAGFAITYLGVSKIAAAGAKKPVTGKGVHKAIFVVNFLARCDNFSLNPQLELRDQHCFGNRSLIFSL</sequence>
<evidence type="ECO:0000313" key="1">
    <source>
        <dbReference type="EMBL" id="KAK2559698.1"/>
    </source>
</evidence>
<dbReference type="EMBL" id="JARQWQ010000039">
    <property type="protein sequence ID" value="KAK2559698.1"/>
    <property type="molecule type" value="Genomic_DNA"/>
</dbReference>
<proteinExistence type="predicted"/>
<evidence type="ECO:0000313" key="2">
    <source>
        <dbReference type="Proteomes" id="UP001249851"/>
    </source>
</evidence>
<reference evidence="1" key="1">
    <citation type="journal article" date="2023" name="G3 (Bethesda)">
        <title>Whole genome assembly and annotation of the endangered Caribbean coral Acropora cervicornis.</title>
        <authorList>
            <person name="Selwyn J.D."/>
            <person name="Vollmer S.V."/>
        </authorList>
    </citation>
    <scope>NUCLEOTIDE SEQUENCE</scope>
    <source>
        <strain evidence="1">K2</strain>
    </source>
</reference>
<gene>
    <name evidence="1" type="ORF">P5673_017787</name>
</gene>
<keyword evidence="2" id="KW-1185">Reference proteome</keyword>
<organism evidence="1 2">
    <name type="scientific">Acropora cervicornis</name>
    <name type="common">Staghorn coral</name>
    <dbReference type="NCBI Taxonomy" id="6130"/>
    <lineage>
        <taxon>Eukaryota</taxon>
        <taxon>Metazoa</taxon>
        <taxon>Cnidaria</taxon>
        <taxon>Anthozoa</taxon>
        <taxon>Hexacorallia</taxon>
        <taxon>Scleractinia</taxon>
        <taxon>Astrocoeniina</taxon>
        <taxon>Acroporidae</taxon>
        <taxon>Acropora</taxon>
    </lineage>
</organism>
<dbReference type="AlphaFoldDB" id="A0AAD9V3B3"/>
<accession>A0AAD9V3B3</accession>
<comment type="caution">
    <text evidence="1">The sequence shown here is derived from an EMBL/GenBank/DDBJ whole genome shotgun (WGS) entry which is preliminary data.</text>
</comment>
<dbReference type="Proteomes" id="UP001249851">
    <property type="component" value="Unassembled WGS sequence"/>
</dbReference>
<name>A0AAD9V3B3_ACRCE</name>
<protein>
    <submittedName>
        <fullName evidence="1">Uncharacterized protein</fullName>
    </submittedName>
</protein>